<evidence type="ECO:0008006" key="6">
    <source>
        <dbReference type="Google" id="ProtNLM"/>
    </source>
</evidence>
<dbReference type="SMART" id="SM01027">
    <property type="entry name" value="Beta-Casp"/>
    <property type="match status" value="1"/>
</dbReference>
<dbReference type="Pfam" id="PF07521">
    <property type="entry name" value="RMMBL"/>
    <property type="match status" value="1"/>
</dbReference>
<dbReference type="Gene3D" id="3.40.50.10890">
    <property type="match status" value="1"/>
</dbReference>
<protein>
    <recommendedName>
        <fullName evidence="6">MBL fold hydrolase</fullName>
    </recommendedName>
</protein>
<dbReference type="InterPro" id="IPR011108">
    <property type="entry name" value="RMMBL"/>
</dbReference>
<dbReference type="Pfam" id="PF10996">
    <property type="entry name" value="Beta-Casp"/>
    <property type="match status" value="1"/>
</dbReference>
<evidence type="ECO:0000259" key="2">
    <source>
        <dbReference type="SMART" id="SM00849"/>
    </source>
</evidence>
<organism evidence="4 5">
    <name type="scientific">Candidatus Liptonbacteria bacterium GWB1_49_6</name>
    <dbReference type="NCBI Taxonomy" id="1798644"/>
    <lineage>
        <taxon>Bacteria</taxon>
        <taxon>Candidatus Liptoniibacteriota</taxon>
    </lineage>
</organism>
<sequence length="448" mass="49599">MKLTFHGGAKSVTGANYLLESEGTKILIDCGLNQGSNFAERQNFEPFPYDPKEISAVFVTHSHIDHIGRLPKLWKDGFRGKIYSAPPTKDFGEFLLLDSEHILSKEAEREKKPPMYTADDVAAVMDIWEGLEYHRALDVGPFRVTLYDAGHILGSASILAEAEGKRIVFSGDLGNSPALIIRPTEKISEADYCLIESTYGNRVHEGVDERQGELEDAIEDVVKSGGTLVIPAFAMERTQDLLYHLNALVERGRIPRIPVFIDSPLAIKLTQVYKKYERYFNSEAAALVRSGDDILNFPGLRLTLTTEQSKEINAVPPPKVVIAGSGMSQGGRILHHEVRYLPDPKSMILFIGYQAAGSLGRQILDGAEKVKIFGEEVSVRCKKHAISGYSAHADQPHLLQWLSPMRASLKKVFIVQGEEASSEALAAKIRDELAVRTEIPEPHETVVL</sequence>
<dbReference type="PANTHER" id="PTHR11203:SF37">
    <property type="entry name" value="INTEGRATOR COMPLEX SUBUNIT 11"/>
    <property type="match status" value="1"/>
</dbReference>
<dbReference type="InterPro" id="IPR022712">
    <property type="entry name" value="Beta_Casp"/>
</dbReference>
<evidence type="ECO:0000313" key="4">
    <source>
        <dbReference type="EMBL" id="OGY96555.1"/>
    </source>
</evidence>
<accession>A0A1G2C563</accession>
<dbReference type="GO" id="GO:0004521">
    <property type="term" value="F:RNA endonuclease activity"/>
    <property type="evidence" value="ECO:0007669"/>
    <property type="project" value="TreeGrafter"/>
</dbReference>
<reference evidence="4 5" key="1">
    <citation type="journal article" date="2016" name="Nat. Commun.">
        <title>Thousands of microbial genomes shed light on interconnected biogeochemical processes in an aquifer system.</title>
        <authorList>
            <person name="Anantharaman K."/>
            <person name="Brown C.T."/>
            <person name="Hug L.A."/>
            <person name="Sharon I."/>
            <person name="Castelle C.J."/>
            <person name="Probst A.J."/>
            <person name="Thomas B.C."/>
            <person name="Singh A."/>
            <person name="Wilkins M.J."/>
            <person name="Karaoz U."/>
            <person name="Brodie E.L."/>
            <person name="Williams K.H."/>
            <person name="Hubbard S.S."/>
            <person name="Banfield J.F."/>
        </authorList>
    </citation>
    <scope>NUCLEOTIDE SEQUENCE [LARGE SCALE GENOMIC DNA]</scope>
</reference>
<dbReference type="AlphaFoldDB" id="A0A1G2C563"/>
<dbReference type="EMBL" id="MHKU01000028">
    <property type="protein sequence ID" value="OGY96555.1"/>
    <property type="molecule type" value="Genomic_DNA"/>
</dbReference>
<name>A0A1G2C563_9BACT</name>
<dbReference type="SMART" id="SM00849">
    <property type="entry name" value="Lactamase_B"/>
    <property type="match status" value="1"/>
</dbReference>
<keyword evidence="1" id="KW-0378">Hydrolase</keyword>
<evidence type="ECO:0000313" key="5">
    <source>
        <dbReference type="Proteomes" id="UP000176648"/>
    </source>
</evidence>
<feature type="domain" description="Metallo-beta-lactamase" evidence="2">
    <location>
        <begin position="13"/>
        <end position="233"/>
    </location>
</feature>
<dbReference type="GO" id="GO:0016787">
    <property type="term" value="F:hydrolase activity"/>
    <property type="evidence" value="ECO:0007669"/>
    <property type="project" value="UniProtKB-KW"/>
</dbReference>
<dbReference type="SUPFAM" id="SSF56281">
    <property type="entry name" value="Metallo-hydrolase/oxidoreductase"/>
    <property type="match status" value="1"/>
</dbReference>
<evidence type="ECO:0000259" key="3">
    <source>
        <dbReference type="SMART" id="SM01027"/>
    </source>
</evidence>
<evidence type="ECO:0000256" key="1">
    <source>
        <dbReference type="ARBA" id="ARBA00022801"/>
    </source>
</evidence>
<gene>
    <name evidence="4" type="ORF">A2122_02500</name>
</gene>
<dbReference type="Pfam" id="PF00753">
    <property type="entry name" value="Lactamase_B"/>
    <property type="match status" value="1"/>
</dbReference>
<dbReference type="Gene3D" id="3.60.15.10">
    <property type="entry name" value="Ribonuclease Z/Hydroxyacylglutathione hydrolase-like"/>
    <property type="match status" value="1"/>
</dbReference>
<dbReference type="CDD" id="cd16295">
    <property type="entry name" value="TTHA0252-CPSF-like_MBL-fold"/>
    <property type="match status" value="1"/>
</dbReference>
<comment type="caution">
    <text evidence="4">The sequence shown here is derived from an EMBL/GenBank/DDBJ whole genome shotgun (WGS) entry which is preliminary data.</text>
</comment>
<dbReference type="PANTHER" id="PTHR11203">
    <property type="entry name" value="CLEAVAGE AND POLYADENYLATION SPECIFICITY FACTOR FAMILY MEMBER"/>
    <property type="match status" value="1"/>
</dbReference>
<dbReference type="InterPro" id="IPR050698">
    <property type="entry name" value="MBL"/>
</dbReference>
<proteinExistence type="predicted"/>
<dbReference type="InterPro" id="IPR036866">
    <property type="entry name" value="RibonucZ/Hydroxyglut_hydro"/>
</dbReference>
<dbReference type="InterPro" id="IPR001279">
    <property type="entry name" value="Metallo-B-lactamas"/>
</dbReference>
<feature type="domain" description="Beta-Casp" evidence="3">
    <location>
        <begin position="238"/>
        <end position="363"/>
    </location>
</feature>
<dbReference type="Proteomes" id="UP000176648">
    <property type="component" value="Unassembled WGS sequence"/>
</dbReference>
<dbReference type="STRING" id="1798644.A2122_02500"/>